<proteinExistence type="predicted"/>
<feature type="compositionally biased region" description="Basic and acidic residues" evidence="1">
    <location>
        <begin position="209"/>
        <end position="220"/>
    </location>
</feature>
<organism evidence="2 3">
    <name type="scientific">Sphagnurus paluster</name>
    <dbReference type="NCBI Taxonomy" id="117069"/>
    <lineage>
        <taxon>Eukaryota</taxon>
        <taxon>Fungi</taxon>
        <taxon>Dikarya</taxon>
        <taxon>Basidiomycota</taxon>
        <taxon>Agaricomycotina</taxon>
        <taxon>Agaricomycetes</taxon>
        <taxon>Agaricomycetidae</taxon>
        <taxon>Agaricales</taxon>
        <taxon>Tricholomatineae</taxon>
        <taxon>Lyophyllaceae</taxon>
        <taxon>Sphagnurus</taxon>
    </lineage>
</organism>
<name>A0A9P7FLS9_9AGAR</name>
<dbReference type="EMBL" id="JABCKI010006675">
    <property type="protein sequence ID" value="KAG5634059.1"/>
    <property type="molecule type" value="Genomic_DNA"/>
</dbReference>
<reference evidence="2" key="2">
    <citation type="submission" date="2021-10" db="EMBL/GenBank/DDBJ databases">
        <title>Phylogenomics reveals ancestral predisposition of the termite-cultivated fungus Termitomyces towards a domesticated lifestyle.</title>
        <authorList>
            <person name="Auxier B."/>
            <person name="Grum-Grzhimaylo A."/>
            <person name="Cardenas M.E."/>
            <person name="Lodge J.D."/>
            <person name="Laessoe T."/>
            <person name="Pedersen O."/>
            <person name="Smith M.E."/>
            <person name="Kuyper T.W."/>
            <person name="Franco-Molano E.A."/>
            <person name="Baroni T.J."/>
            <person name="Aanen D.K."/>
        </authorList>
    </citation>
    <scope>NUCLEOTIDE SEQUENCE</scope>
    <source>
        <strain evidence="2">D49</strain>
    </source>
</reference>
<reference evidence="2" key="1">
    <citation type="submission" date="2021-02" db="EMBL/GenBank/DDBJ databases">
        <authorList>
            <person name="Nieuwenhuis M."/>
            <person name="Van De Peppel L.J.J."/>
        </authorList>
    </citation>
    <scope>NUCLEOTIDE SEQUENCE</scope>
    <source>
        <strain evidence="2">D49</strain>
    </source>
</reference>
<comment type="caution">
    <text evidence="2">The sequence shown here is derived from an EMBL/GenBank/DDBJ whole genome shotgun (WGS) entry which is preliminary data.</text>
</comment>
<dbReference type="AlphaFoldDB" id="A0A9P7FLS9"/>
<evidence type="ECO:0000313" key="3">
    <source>
        <dbReference type="Proteomes" id="UP000717328"/>
    </source>
</evidence>
<gene>
    <name evidence="2" type="ORF">H0H81_003587</name>
</gene>
<sequence>MNCLHVWKQKDFFNDDAFKRDVQASTIRMVSLVRHHFKLLQAISRNPSLWNEHRTTMRKTVALSVHTNQAAGSATAHPGPTAPDPKLFIKFGKGGQTVRKKLIAPTQSARVCPVGSVHTADKGDPASSCNSKRPAAVVRSSEAMMEKRTTAVNSATINGDPGFSFSLVASATTQSADPTKSDGLVPTESTNPADPNPTVHPGSPFTASQEKKKEAKEHLA</sequence>
<accession>A0A9P7FLS9</accession>
<feature type="region of interest" description="Disordered" evidence="1">
    <location>
        <begin position="112"/>
        <end position="143"/>
    </location>
</feature>
<evidence type="ECO:0000313" key="2">
    <source>
        <dbReference type="EMBL" id="KAG5634059.1"/>
    </source>
</evidence>
<evidence type="ECO:0000256" key="1">
    <source>
        <dbReference type="SAM" id="MobiDB-lite"/>
    </source>
</evidence>
<protein>
    <submittedName>
        <fullName evidence="2">Uncharacterized protein</fullName>
    </submittedName>
</protein>
<feature type="region of interest" description="Disordered" evidence="1">
    <location>
        <begin position="173"/>
        <end position="220"/>
    </location>
</feature>
<dbReference type="Proteomes" id="UP000717328">
    <property type="component" value="Unassembled WGS sequence"/>
</dbReference>
<keyword evidence="3" id="KW-1185">Reference proteome</keyword>